<dbReference type="PANTHER" id="PTHR21028:SF2">
    <property type="entry name" value="CYTH DOMAIN-CONTAINING PROTEIN"/>
    <property type="match status" value="1"/>
</dbReference>
<dbReference type="EMBL" id="JAHLPM010000011">
    <property type="protein sequence ID" value="MBU5438948.1"/>
    <property type="molecule type" value="Genomic_DNA"/>
</dbReference>
<evidence type="ECO:0000313" key="2">
    <source>
        <dbReference type="EMBL" id="MBU5438948.1"/>
    </source>
</evidence>
<dbReference type="InterPro" id="IPR023577">
    <property type="entry name" value="CYTH_domain"/>
</dbReference>
<dbReference type="RefSeq" id="WP_216520472.1">
    <property type="nucleotide sequence ID" value="NZ_JAHLPM010000011.1"/>
</dbReference>
<dbReference type="InterPro" id="IPR008173">
    <property type="entry name" value="Adenylyl_cyclase_CyaB"/>
</dbReference>
<feature type="domain" description="CYTH" evidence="1">
    <location>
        <begin position="2"/>
        <end position="177"/>
    </location>
</feature>
<evidence type="ECO:0000313" key="3">
    <source>
        <dbReference type="Proteomes" id="UP000749471"/>
    </source>
</evidence>
<dbReference type="CDD" id="cd07890">
    <property type="entry name" value="CYTH-like_AC_IV-like"/>
    <property type="match status" value="1"/>
</dbReference>
<name>A0ABS6E7Q0_9FIRM</name>
<dbReference type="Proteomes" id="UP000749471">
    <property type="component" value="Unassembled WGS sequence"/>
</dbReference>
<sequence>MGKELEVKVLNLDLKEMEEKIKKAGGTLISEELQVNTLIDSKEKYIENNLNSYLRIRETKNKTTDEVKVTLTLKKNMDREGIRENIETDTDISNKEAMLEVLKALGYEIVQKGFKERTSYKLENIRFDLDKWDEKTYPYPYMEIEVEKEEDLEKAIKLLNIPRENISTKSIVELRNELNLLF</sequence>
<gene>
    <name evidence="2" type="ORF">KQI42_13050</name>
</gene>
<dbReference type="PANTHER" id="PTHR21028">
    <property type="entry name" value="SI:CH211-156B7.4"/>
    <property type="match status" value="1"/>
</dbReference>
<evidence type="ECO:0000259" key="1">
    <source>
        <dbReference type="PROSITE" id="PS51707"/>
    </source>
</evidence>
<dbReference type="PROSITE" id="PS51707">
    <property type="entry name" value="CYTH"/>
    <property type="match status" value="1"/>
</dbReference>
<protein>
    <submittedName>
        <fullName evidence="2">Class IV adenylate cyclase</fullName>
    </submittedName>
</protein>
<comment type="caution">
    <text evidence="2">The sequence shown here is derived from an EMBL/GenBank/DDBJ whole genome shotgun (WGS) entry which is preliminary data.</text>
</comment>
<organism evidence="2 3">
    <name type="scientific">Tissierella simiarum</name>
    <dbReference type="NCBI Taxonomy" id="2841534"/>
    <lineage>
        <taxon>Bacteria</taxon>
        <taxon>Bacillati</taxon>
        <taxon>Bacillota</taxon>
        <taxon>Tissierellia</taxon>
        <taxon>Tissierellales</taxon>
        <taxon>Tissierellaceae</taxon>
        <taxon>Tissierella</taxon>
    </lineage>
</organism>
<reference evidence="2 3" key="1">
    <citation type="submission" date="2021-06" db="EMBL/GenBank/DDBJ databases">
        <authorList>
            <person name="Sun Q."/>
            <person name="Li D."/>
        </authorList>
    </citation>
    <scope>NUCLEOTIDE SEQUENCE [LARGE SCALE GENOMIC DNA]</scope>
    <source>
        <strain evidence="2 3">MSJ-40</strain>
    </source>
</reference>
<keyword evidence="3" id="KW-1185">Reference proteome</keyword>
<accession>A0ABS6E7Q0</accession>
<dbReference type="Pfam" id="PF01928">
    <property type="entry name" value="CYTH"/>
    <property type="match status" value="1"/>
</dbReference>
<proteinExistence type="predicted"/>